<dbReference type="InterPro" id="IPR013149">
    <property type="entry name" value="ADH-like_C"/>
</dbReference>
<sequence>MKAAVVNEFGQIPYYGDIEAPKVGTGEVLVHTRAAALSQLVRAQAAGKHYSCGKILPVVPGADGVGVLENGQRVFFAFPKPPIGSMAEAVAVRSELCVPIPEFVDDITAAAIGNPGMSSIAALEFRAGFQPGESVLVNGAAGVSGRLAIQIAKELGASRVVATARKPEVEAELRALGADHFVLLHADTEILTAEFQLEMQSYGIDVVLDYLWGQPASCLLQAAANVVAEPQRPRIRFVNIGGLAGMSLSLSAGLLRSTGVELKGSGLGSVSNENLVNCIGKLLKMVEPAKLAVDAMPMPLKDVQSAWQTTTSRRIVLTV</sequence>
<organism evidence="2 3">
    <name type="scientific">Pseudomaricurvus hydrocarbonicus</name>
    <dbReference type="NCBI Taxonomy" id="1470433"/>
    <lineage>
        <taxon>Bacteria</taxon>
        <taxon>Pseudomonadati</taxon>
        <taxon>Pseudomonadota</taxon>
        <taxon>Gammaproteobacteria</taxon>
        <taxon>Cellvibrionales</taxon>
        <taxon>Cellvibrionaceae</taxon>
        <taxon>Pseudomaricurvus</taxon>
    </lineage>
</organism>
<evidence type="ECO:0000259" key="1">
    <source>
        <dbReference type="SMART" id="SM00829"/>
    </source>
</evidence>
<dbReference type="InterPro" id="IPR036291">
    <property type="entry name" value="NAD(P)-bd_dom_sf"/>
</dbReference>
<dbReference type="SUPFAM" id="SSF50129">
    <property type="entry name" value="GroES-like"/>
    <property type="match status" value="1"/>
</dbReference>
<evidence type="ECO:0000313" key="3">
    <source>
        <dbReference type="Proteomes" id="UP000787472"/>
    </source>
</evidence>
<dbReference type="RefSeq" id="WP_167185428.1">
    <property type="nucleotide sequence ID" value="NZ_JAAONZ010000005.1"/>
</dbReference>
<comment type="caution">
    <text evidence="2">The sequence shown here is derived from an EMBL/GenBank/DDBJ whole genome shotgun (WGS) entry which is preliminary data.</text>
</comment>
<dbReference type="PANTHER" id="PTHR43677:SF11">
    <property type="entry name" value="ZINC-CONTAINING ALCOHOL DEHYDROGENASE"/>
    <property type="match status" value="1"/>
</dbReference>
<accession>A0A9E5JWF1</accession>
<dbReference type="Pfam" id="PF00107">
    <property type="entry name" value="ADH_zinc_N"/>
    <property type="match status" value="1"/>
</dbReference>
<proteinExistence type="predicted"/>
<evidence type="ECO:0000313" key="2">
    <source>
        <dbReference type="EMBL" id="NHO65816.1"/>
    </source>
</evidence>
<keyword evidence="3" id="KW-1185">Reference proteome</keyword>
<protein>
    <submittedName>
        <fullName evidence="2">Zinc-binding alcohol dehydrogenase family protein</fullName>
    </submittedName>
</protein>
<dbReference type="InterPro" id="IPR011032">
    <property type="entry name" value="GroES-like_sf"/>
</dbReference>
<dbReference type="InterPro" id="IPR051397">
    <property type="entry name" value="Zn-ADH-like_protein"/>
</dbReference>
<name>A0A9E5JWF1_9GAMM</name>
<dbReference type="InterPro" id="IPR020843">
    <property type="entry name" value="ER"/>
</dbReference>
<dbReference type="SMART" id="SM00829">
    <property type="entry name" value="PKS_ER"/>
    <property type="match status" value="1"/>
</dbReference>
<dbReference type="Gene3D" id="3.90.180.10">
    <property type="entry name" value="Medium-chain alcohol dehydrogenases, catalytic domain"/>
    <property type="match status" value="1"/>
</dbReference>
<reference evidence="2" key="1">
    <citation type="submission" date="2020-03" db="EMBL/GenBank/DDBJ databases">
        <authorList>
            <person name="Guo F."/>
        </authorList>
    </citation>
    <scope>NUCLEOTIDE SEQUENCE</scope>
    <source>
        <strain evidence="2">JCM 30134</strain>
    </source>
</reference>
<dbReference type="PANTHER" id="PTHR43677">
    <property type="entry name" value="SHORT-CHAIN DEHYDROGENASE/REDUCTASE"/>
    <property type="match status" value="1"/>
</dbReference>
<feature type="domain" description="Enoyl reductase (ER)" evidence="1">
    <location>
        <begin position="16"/>
        <end position="293"/>
    </location>
</feature>
<gene>
    <name evidence="2" type="ORF">G8770_09705</name>
</gene>
<dbReference type="GO" id="GO:0016491">
    <property type="term" value="F:oxidoreductase activity"/>
    <property type="evidence" value="ECO:0007669"/>
    <property type="project" value="InterPro"/>
</dbReference>
<dbReference type="Proteomes" id="UP000787472">
    <property type="component" value="Unassembled WGS sequence"/>
</dbReference>
<dbReference type="EMBL" id="JAAONZ010000005">
    <property type="protein sequence ID" value="NHO65816.1"/>
    <property type="molecule type" value="Genomic_DNA"/>
</dbReference>
<dbReference type="AlphaFoldDB" id="A0A9E5JWF1"/>
<dbReference type="Gene3D" id="3.40.50.720">
    <property type="entry name" value="NAD(P)-binding Rossmann-like Domain"/>
    <property type="match status" value="1"/>
</dbReference>
<dbReference type="SUPFAM" id="SSF51735">
    <property type="entry name" value="NAD(P)-binding Rossmann-fold domains"/>
    <property type="match status" value="1"/>
</dbReference>